<evidence type="ECO:0000313" key="4">
    <source>
        <dbReference type="Proteomes" id="UP001171916"/>
    </source>
</evidence>
<dbReference type="InterPro" id="IPR036237">
    <property type="entry name" value="Xyl_isomerase-like_sf"/>
</dbReference>
<dbReference type="GO" id="GO:0016853">
    <property type="term" value="F:isomerase activity"/>
    <property type="evidence" value="ECO:0007669"/>
    <property type="project" value="UniProtKB-KW"/>
</dbReference>
<proteinExistence type="predicted"/>
<dbReference type="SUPFAM" id="SSF51658">
    <property type="entry name" value="Xylose isomerase-like"/>
    <property type="match status" value="1"/>
</dbReference>
<gene>
    <name evidence="3" type="ORF">QVH07_14840</name>
</gene>
<dbReference type="RefSeq" id="WP_290001827.1">
    <property type="nucleotide sequence ID" value="NZ_JAUEPH010000006.1"/>
</dbReference>
<keyword evidence="3" id="KW-0413">Isomerase</keyword>
<name>A0ABT7YFZ4_9BACT</name>
<feature type="signal peptide" evidence="1">
    <location>
        <begin position="1"/>
        <end position="27"/>
    </location>
</feature>
<dbReference type="PANTHER" id="PTHR12110:SF48">
    <property type="entry name" value="BLL3656 PROTEIN"/>
    <property type="match status" value="1"/>
</dbReference>
<comment type="caution">
    <text evidence="3">The sequence shown here is derived from an EMBL/GenBank/DDBJ whole genome shotgun (WGS) entry which is preliminary data.</text>
</comment>
<feature type="chain" id="PRO_5045331294" evidence="1">
    <location>
        <begin position="28"/>
        <end position="303"/>
    </location>
</feature>
<dbReference type="Pfam" id="PF01261">
    <property type="entry name" value="AP_endonuc_2"/>
    <property type="match status" value="1"/>
</dbReference>
<dbReference type="Proteomes" id="UP001171916">
    <property type="component" value="Unassembled WGS sequence"/>
</dbReference>
<organism evidence="3 4">
    <name type="scientific">Algoriphagus sediminis</name>
    <dbReference type="NCBI Taxonomy" id="3057113"/>
    <lineage>
        <taxon>Bacteria</taxon>
        <taxon>Pseudomonadati</taxon>
        <taxon>Bacteroidota</taxon>
        <taxon>Cytophagia</taxon>
        <taxon>Cytophagales</taxon>
        <taxon>Cyclobacteriaceae</taxon>
        <taxon>Algoriphagus</taxon>
    </lineage>
</organism>
<protein>
    <submittedName>
        <fullName evidence="3">Sugar phosphate isomerase/epimerase</fullName>
    </submittedName>
</protein>
<sequence>MTDRRKVLKSLALGAAVMPLTTNISHAKPKKTTNFLFSLNTSTISGQNLGLLKTLETAGKAGYDGVEVWIRDLEGFLEGGGTLQQVKQSLQDNKLQAFSAIGFARWMAQNPETSKAGFEQMEREMNMLAEIGCTRVAAPAIGAEAPVDPFFGGEKYAELLELGRKTGVMPQLEFWGAYEPFHHLSQALAVAAAANDPDARLLPDIYHLYRGGSGFDGLKLINGNAIEVFHLNDYGTQIPREELEDKHRVYPGDGVAPITEVMETLSAMGGTKVLSLELFNPSLWEMDADVVASTGLAKMKAFV</sequence>
<evidence type="ECO:0000256" key="1">
    <source>
        <dbReference type="SAM" id="SignalP"/>
    </source>
</evidence>
<feature type="domain" description="Xylose isomerase-like TIM barrel" evidence="2">
    <location>
        <begin position="57"/>
        <end position="291"/>
    </location>
</feature>
<evidence type="ECO:0000259" key="2">
    <source>
        <dbReference type="Pfam" id="PF01261"/>
    </source>
</evidence>
<dbReference type="EMBL" id="JAUEPH010000006">
    <property type="protein sequence ID" value="MDN3205435.1"/>
    <property type="molecule type" value="Genomic_DNA"/>
</dbReference>
<keyword evidence="1" id="KW-0732">Signal</keyword>
<dbReference type="InterPro" id="IPR050312">
    <property type="entry name" value="IolE/XylAMocC-like"/>
</dbReference>
<dbReference type="Gene3D" id="3.20.20.150">
    <property type="entry name" value="Divalent-metal-dependent TIM barrel enzymes"/>
    <property type="match status" value="1"/>
</dbReference>
<accession>A0ABT7YFZ4</accession>
<evidence type="ECO:0000313" key="3">
    <source>
        <dbReference type="EMBL" id="MDN3205435.1"/>
    </source>
</evidence>
<reference evidence="3" key="1">
    <citation type="submission" date="2023-06" db="EMBL/GenBank/DDBJ databases">
        <title>Robiginitalea aurantiacus sp. nov. and Algoriphagus sediminis sp. nov., isolated from coastal sediment.</title>
        <authorList>
            <person name="Zhou Z.Y."/>
            <person name="An J."/>
            <person name="Jia Y.W."/>
            <person name="Du Z.J."/>
        </authorList>
    </citation>
    <scope>NUCLEOTIDE SEQUENCE</scope>
    <source>
        <strain evidence="3">C2-7</strain>
    </source>
</reference>
<dbReference type="InterPro" id="IPR013022">
    <property type="entry name" value="Xyl_isomerase-like_TIM-brl"/>
</dbReference>
<dbReference type="PANTHER" id="PTHR12110">
    <property type="entry name" value="HYDROXYPYRUVATE ISOMERASE"/>
    <property type="match status" value="1"/>
</dbReference>
<keyword evidence="4" id="KW-1185">Reference proteome</keyword>